<feature type="region of interest" description="Disordered" evidence="1">
    <location>
        <begin position="1006"/>
        <end position="1031"/>
    </location>
</feature>
<dbReference type="EMBL" id="CP012669">
    <property type="protein sequence ID" value="ALE16727.1"/>
    <property type="molecule type" value="Genomic_DNA"/>
</dbReference>
<dbReference type="STRING" id="361183.AMC99_01434"/>
<keyword evidence="3" id="KW-1185">Reference proteome</keyword>
<organism evidence="2 3">
    <name type="scientific">Altererythrobacter epoxidivorans</name>
    <dbReference type="NCBI Taxonomy" id="361183"/>
    <lineage>
        <taxon>Bacteria</taxon>
        <taxon>Pseudomonadati</taxon>
        <taxon>Pseudomonadota</taxon>
        <taxon>Alphaproteobacteria</taxon>
        <taxon>Sphingomonadales</taxon>
        <taxon>Erythrobacteraceae</taxon>
        <taxon>Altererythrobacter</taxon>
    </lineage>
</organism>
<accession>A0A0M4M823</accession>
<evidence type="ECO:0000313" key="3">
    <source>
        <dbReference type="Proteomes" id="UP000057938"/>
    </source>
</evidence>
<sequence>MSRDRIATNIIESQLGKYGVSAKYEVTSIEPGKQVLSNVVIGDAEAPDLTIERVAVYLRYRFGTPVIGRIELVRPRIFGTLREGKLSFGALDPIVFAESDGPPGLPDIDLRLIDARGLIESDFGRIAFKAEGEGELDDGFEGILAVVAPQVATPECEVENATAYGTIKVARGKPAFDGPVRIRSLSCPGMDLRLAGLDAATSLSGDRNLAGLTATFGLDANGFSAAENRVRAVAGEVKLDWRNEAIISKFDLAITQASGAGVVLDRARADGAFRARESLSRSELELDLEGEGFGLASDMQQSLASYQDSTNGTLLSPLIAKMRQGLRSELPGGTVDAQLSLRRTGEIMSGIVQSARIRGASGSDLVSMSQVQFSSAGSGAPKLSGNFSTGGRDLPRIVGRMERSSRGEVVMRLRMAEYASGDSALSLPELVISQAPGGALGFAGQARATGAIPGGEVRALTLPIDGNWSSARGLSLWRGCTDIRFDGIRLSSVALNRHGLKLCPASSRQAIVRYDDAGLRVAAGIPALELSGDLAGTPLVLKSGAVGIAWPGAVTAKDIDVVLGPAGSSTEFSIPSLDATFGDTIGGQFADADVKLEAVPLDLSNLAGNWNYSGEILSIEDASFDLTDRQEAARFNRLVSQGASLTLQDSVIEARALMRHPATGREVTRVAIRHDLTTGTGHADLFVDRLKFDPVLQPDDLTENAKGVVALVNGIVTGQGRIDWNEAGVTSSGAFSSDELDFAAAFGPVEDASGTIVFDDLLALTTAPGQKLKIGAINPGVLVTDGELEFALRDGQFISVEGASWPFMGGTLIMRSVDLNLGVSEVRRYVFEIVGLDAAKFVENMDFENLSATGTFDGTVPIEFDTDGNGRIDGGVLVSRPPGGNLSYVGELTYEDLSPMANFAFDSLKSLDFQQMMVDMEGPLAGEIITRLRFDGISQGTGADRNFITKRLSKLPIQFRVNIRADFLELIQGLRGAFDPAFLRDPRELGLFTAVEGRLEARSTLGMPAIKPEDIETDEPPIQAQESENLP</sequence>
<dbReference type="KEGG" id="aep:AMC99_01434"/>
<name>A0A0M4M823_9SPHN</name>
<reference evidence="2 3" key="1">
    <citation type="submission" date="2015-09" db="EMBL/GenBank/DDBJ databases">
        <title>Complete genome sequence of a benzo[a]pyrene-degrading bacterium Altererythrobacter epoxidivorans CGMCC 1.7731T.</title>
        <authorList>
            <person name="Li Z."/>
            <person name="Cheng H."/>
            <person name="Huo Y."/>
            <person name="Xu X."/>
        </authorList>
    </citation>
    <scope>NUCLEOTIDE SEQUENCE [LARGE SCALE GENOMIC DNA]</scope>
    <source>
        <strain evidence="2 3">CGMCC 1.7731</strain>
    </source>
</reference>
<proteinExistence type="predicted"/>
<dbReference type="AlphaFoldDB" id="A0A0M4M823"/>
<gene>
    <name evidence="2" type="ORF">AMC99_01434</name>
</gene>
<protein>
    <submittedName>
        <fullName evidence="2">Uncharacterized protein</fullName>
    </submittedName>
</protein>
<dbReference type="PATRIC" id="fig|361183.4.peg.1406"/>
<dbReference type="Pfam" id="PF11739">
    <property type="entry name" value="YdbH-like"/>
    <property type="match status" value="1"/>
</dbReference>
<evidence type="ECO:0000313" key="2">
    <source>
        <dbReference type="EMBL" id="ALE16727.1"/>
    </source>
</evidence>
<evidence type="ECO:0000256" key="1">
    <source>
        <dbReference type="SAM" id="MobiDB-lite"/>
    </source>
</evidence>
<dbReference type="InterPro" id="IPR021730">
    <property type="entry name" value="YdbH"/>
</dbReference>
<dbReference type="Proteomes" id="UP000057938">
    <property type="component" value="Chromosome"/>
</dbReference>